<reference evidence="1" key="1">
    <citation type="submission" date="2022-10" db="EMBL/GenBank/DDBJ databases">
        <title>Two novel species of Flavobacterium.</title>
        <authorList>
            <person name="Liu Q."/>
            <person name="Xin Y.-H."/>
        </authorList>
    </citation>
    <scope>NUCLEOTIDE SEQUENCE</scope>
    <source>
        <strain evidence="1">LS1R47</strain>
    </source>
</reference>
<dbReference type="AlphaFoldDB" id="A0A9X3CAI6"/>
<evidence type="ECO:0000313" key="1">
    <source>
        <dbReference type="EMBL" id="MCV9934557.1"/>
    </source>
</evidence>
<keyword evidence="2" id="KW-1185">Reference proteome</keyword>
<comment type="caution">
    <text evidence="1">The sequence shown here is derived from an EMBL/GenBank/DDBJ whole genome shotgun (WGS) entry which is preliminary data.</text>
</comment>
<dbReference type="RefSeq" id="WP_264288726.1">
    <property type="nucleotide sequence ID" value="NZ_JAOZEV010000026.1"/>
</dbReference>
<gene>
    <name evidence="1" type="ORF">OIU80_19930</name>
</gene>
<sequence>MWYKINYNQLGILMLPTFLRKGIMVSFVQVLLKPIGSCYTIWHDWRLKNIYKIEHSGQICYLRKSLNDDFDTVSRRIRIGEGNLNNTTYIYTEVEDKITRIFTESENKIFWLRTESETADTGFDFIVWVPAEVYRDSFFGLDAHIKFYKAGGKRYKILIDE</sequence>
<organism evidence="1 2">
    <name type="scientific">Flavobacterium frigoritolerans</name>
    <dbReference type="NCBI Taxonomy" id="2987686"/>
    <lineage>
        <taxon>Bacteria</taxon>
        <taxon>Pseudomonadati</taxon>
        <taxon>Bacteroidota</taxon>
        <taxon>Flavobacteriia</taxon>
        <taxon>Flavobacteriales</taxon>
        <taxon>Flavobacteriaceae</taxon>
        <taxon>Flavobacterium</taxon>
    </lineage>
</organism>
<dbReference type="Proteomes" id="UP001151133">
    <property type="component" value="Unassembled WGS sequence"/>
</dbReference>
<name>A0A9X3CAI6_9FLAO</name>
<dbReference type="EMBL" id="JAOZEV010000026">
    <property type="protein sequence ID" value="MCV9934557.1"/>
    <property type="molecule type" value="Genomic_DNA"/>
</dbReference>
<evidence type="ECO:0000313" key="2">
    <source>
        <dbReference type="Proteomes" id="UP001151133"/>
    </source>
</evidence>
<proteinExistence type="predicted"/>
<protein>
    <submittedName>
        <fullName evidence="1">Uncharacterized protein</fullName>
    </submittedName>
</protein>
<accession>A0A9X3CAI6</accession>